<dbReference type="Proteomes" id="UP000504631">
    <property type="component" value="Unplaced"/>
</dbReference>
<dbReference type="Pfam" id="PF22589">
    <property type="entry name" value="SPMIP1"/>
    <property type="match status" value="1"/>
</dbReference>
<dbReference type="RefSeq" id="XP_033362828.1">
    <property type="nucleotide sequence ID" value="XM_033506937.1"/>
</dbReference>
<keyword evidence="2" id="KW-1185">Reference proteome</keyword>
<gene>
    <name evidence="3" type="primary">LOC117240908</name>
</gene>
<feature type="domain" description="Sperm microtubule inner protein 1 C-terminal" evidence="1">
    <location>
        <begin position="47"/>
        <end position="163"/>
    </location>
</feature>
<dbReference type="PANTHER" id="PTHR35826:SF1">
    <property type="entry name" value="PROTEIN ATP6V1FNB-LIKE"/>
    <property type="match status" value="1"/>
</dbReference>
<dbReference type="GeneID" id="117240908"/>
<evidence type="ECO:0000313" key="2">
    <source>
        <dbReference type="Proteomes" id="UP000504631"/>
    </source>
</evidence>
<evidence type="ECO:0000313" key="3">
    <source>
        <dbReference type="RefSeq" id="XP_033362828.1"/>
    </source>
</evidence>
<evidence type="ECO:0000259" key="1">
    <source>
        <dbReference type="Pfam" id="PF22589"/>
    </source>
</evidence>
<dbReference type="KEGG" id="bvk:117240908"/>
<dbReference type="PANTHER" id="PTHR35826">
    <property type="entry name" value="PROTEIN ATP6V1FNB-LIKE"/>
    <property type="match status" value="1"/>
</dbReference>
<organism evidence="2 3">
    <name type="scientific">Bombus vosnesenskii</name>
    <dbReference type="NCBI Taxonomy" id="207650"/>
    <lineage>
        <taxon>Eukaryota</taxon>
        <taxon>Metazoa</taxon>
        <taxon>Ecdysozoa</taxon>
        <taxon>Arthropoda</taxon>
        <taxon>Hexapoda</taxon>
        <taxon>Insecta</taxon>
        <taxon>Pterygota</taxon>
        <taxon>Neoptera</taxon>
        <taxon>Endopterygota</taxon>
        <taxon>Hymenoptera</taxon>
        <taxon>Apocrita</taxon>
        <taxon>Aculeata</taxon>
        <taxon>Apoidea</taxon>
        <taxon>Anthophila</taxon>
        <taxon>Apidae</taxon>
        <taxon>Bombus</taxon>
        <taxon>Pyrobombus</taxon>
    </lineage>
</organism>
<name>A0A6J3LB36_9HYME</name>
<proteinExistence type="predicted"/>
<reference evidence="3" key="1">
    <citation type="submission" date="2025-08" db="UniProtKB">
        <authorList>
            <consortium name="RefSeq"/>
        </authorList>
    </citation>
    <scope>IDENTIFICATION</scope>
    <source>
        <tissue evidence="3">Muscle</tissue>
    </source>
</reference>
<accession>A0A6J3LB36</accession>
<sequence length="189" mass="22529">MSTRGGICDARCQAFHTAMIQKEKNTRIRWFLKNQHKLLDHLRKTEEIKLPSKHEPEKQPPVDIIHLKPLPNWKPLEPDGSINMNITKPIDPQVRTVLYEDAPSFVNAESYMSERVKDIPENRYYYPDCTSWIYGWRLTDYPHIPRSKVGQTNVMIREFYHSKISSLHRDPEWYRSSRRITFICDDKMN</sequence>
<dbReference type="InterPro" id="IPR054323">
    <property type="entry name" value="SPMIP1_C"/>
</dbReference>
<dbReference type="AlphaFoldDB" id="A0A6J3LB36"/>
<protein>
    <submittedName>
        <fullName evidence="3">Protein ATP6V1FNB-like</fullName>
    </submittedName>
</protein>